<name>A0A1F6TM40_9BACT</name>
<dbReference type="AlphaFoldDB" id="A0A1F6TM40"/>
<gene>
    <name evidence="2" type="ORF">A2121_01355</name>
</gene>
<comment type="caution">
    <text evidence="2">The sequence shown here is derived from an EMBL/GenBank/DDBJ whole genome shotgun (WGS) entry which is preliminary data.</text>
</comment>
<dbReference type="EMBL" id="MFTD01000029">
    <property type="protein sequence ID" value="OGI46136.1"/>
    <property type="molecule type" value="Genomic_DNA"/>
</dbReference>
<reference evidence="2 3" key="1">
    <citation type="journal article" date="2016" name="Nat. Commun.">
        <title>Thousands of microbial genomes shed light on interconnected biogeochemical processes in an aquifer system.</title>
        <authorList>
            <person name="Anantharaman K."/>
            <person name="Brown C.T."/>
            <person name="Hug L.A."/>
            <person name="Sharon I."/>
            <person name="Castelle C.J."/>
            <person name="Probst A.J."/>
            <person name="Thomas B.C."/>
            <person name="Singh A."/>
            <person name="Wilkins M.J."/>
            <person name="Karaoz U."/>
            <person name="Brodie E.L."/>
            <person name="Williams K.H."/>
            <person name="Hubbard S.S."/>
            <person name="Banfield J.F."/>
        </authorList>
    </citation>
    <scope>NUCLEOTIDE SEQUENCE [LARGE SCALE GENOMIC DNA]</scope>
</reference>
<organism evidence="2 3">
    <name type="scientific">Candidatus Nomurabacteria bacterium GWB1_40_6</name>
    <dbReference type="NCBI Taxonomy" id="1801727"/>
    <lineage>
        <taxon>Bacteria</taxon>
        <taxon>Candidatus Nomuraibacteriota</taxon>
    </lineage>
</organism>
<keyword evidence="1" id="KW-0732">Signal</keyword>
<proteinExistence type="predicted"/>
<feature type="chain" id="PRO_5009526734" evidence="1">
    <location>
        <begin position="29"/>
        <end position="200"/>
    </location>
</feature>
<protein>
    <submittedName>
        <fullName evidence="2">Uncharacterized protein</fullName>
    </submittedName>
</protein>
<evidence type="ECO:0000313" key="2">
    <source>
        <dbReference type="EMBL" id="OGI46136.1"/>
    </source>
</evidence>
<accession>A0A1F6TM40</accession>
<dbReference type="Proteomes" id="UP000176484">
    <property type="component" value="Unassembled WGS sequence"/>
</dbReference>
<feature type="signal peptide" evidence="1">
    <location>
        <begin position="1"/>
        <end position="28"/>
    </location>
</feature>
<sequence length="200" mass="19389">MKNIYKYLGLGLLALALVVGVGAGSANAALTFATNAVTEDGALTVTAAGALGFVTGANAINLGTDAVAKTITIGNTTGATVIILNAGTDGIEFEGDLVTKGAVPVYTESGAGVPTGTATNTDTAGLITSSTTSHTTVVATFSNAYATAPVCVVSPANTAAGALAGGAASYFASTSTTALTITTAASTSADAWSYFCIEAE</sequence>
<evidence type="ECO:0000256" key="1">
    <source>
        <dbReference type="SAM" id="SignalP"/>
    </source>
</evidence>
<evidence type="ECO:0000313" key="3">
    <source>
        <dbReference type="Proteomes" id="UP000176484"/>
    </source>
</evidence>